<dbReference type="Proteomes" id="UP000765509">
    <property type="component" value="Unassembled WGS sequence"/>
</dbReference>
<sequence>MASGHILPSLASLANFHLRNPQAWGVLSVFQGSKDPLATIRPLGPTPYIRGVWAKWPFWALEAPYSLYGSWAIIHSPQSAVHGPFRPLLDKSNEAKGGSPLVFKVRWGPPEPVFDHGLQSTNFGQEIKGPNFQPRTTCGPFAAMASGSPRGHHLSSNPLFPSTQGEEFPFLHAPCTQGCRSGAYMVLYTIMHHFCS</sequence>
<dbReference type="AlphaFoldDB" id="A0A9Q3D7A5"/>
<keyword evidence="2" id="KW-1185">Reference proteome</keyword>
<protein>
    <submittedName>
        <fullName evidence="1">Uncharacterized protein</fullName>
    </submittedName>
</protein>
<proteinExistence type="predicted"/>
<reference evidence="1" key="1">
    <citation type="submission" date="2021-03" db="EMBL/GenBank/DDBJ databases">
        <title>Draft genome sequence of rust myrtle Austropuccinia psidii MF-1, a brazilian biotype.</title>
        <authorList>
            <person name="Quecine M.C."/>
            <person name="Pachon D.M.R."/>
            <person name="Bonatelli M.L."/>
            <person name="Correr F.H."/>
            <person name="Franceschini L.M."/>
            <person name="Leite T.F."/>
            <person name="Margarido G.R.A."/>
            <person name="Almeida C.A."/>
            <person name="Ferrarezi J.A."/>
            <person name="Labate C.A."/>
        </authorList>
    </citation>
    <scope>NUCLEOTIDE SEQUENCE</scope>
    <source>
        <strain evidence="1">MF-1</strain>
    </source>
</reference>
<gene>
    <name evidence="1" type="ORF">O181_036905</name>
</gene>
<accession>A0A9Q3D7A5</accession>
<evidence type="ECO:0000313" key="2">
    <source>
        <dbReference type="Proteomes" id="UP000765509"/>
    </source>
</evidence>
<evidence type="ECO:0000313" key="1">
    <source>
        <dbReference type="EMBL" id="MBW0497190.1"/>
    </source>
</evidence>
<name>A0A9Q3D7A5_9BASI</name>
<organism evidence="1 2">
    <name type="scientific">Austropuccinia psidii MF-1</name>
    <dbReference type="NCBI Taxonomy" id="1389203"/>
    <lineage>
        <taxon>Eukaryota</taxon>
        <taxon>Fungi</taxon>
        <taxon>Dikarya</taxon>
        <taxon>Basidiomycota</taxon>
        <taxon>Pucciniomycotina</taxon>
        <taxon>Pucciniomycetes</taxon>
        <taxon>Pucciniales</taxon>
        <taxon>Sphaerophragmiaceae</taxon>
        <taxon>Austropuccinia</taxon>
    </lineage>
</organism>
<comment type="caution">
    <text evidence="1">The sequence shown here is derived from an EMBL/GenBank/DDBJ whole genome shotgun (WGS) entry which is preliminary data.</text>
</comment>
<dbReference type="EMBL" id="AVOT02014038">
    <property type="protein sequence ID" value="MBW0497190.1"/>
    <property type="molecule type" value="Genomic_DNA"/>
</dbReference>